<protein>
    <submittedName>
        <fullName evidence="2">Uncharacterized protein</fullName>
    </submittedName>
</protein>
<organism evidence="2 3">
    <name type="scientific">Labedaea rhizosphaerae</name>
    <dbReference type="NCBI Taxonomy" id="598644"/>
    <lineage>
        <taxon>Bacteria</taxon>
        <taxon>Bacillati</taxon>
        <taxon>Actinomycetota</taxon>
        <taxon>Actinomycetes</taxon>
        <taxon>Pseudonocardiales</taxon>
        <taxon>Pseudonocardiaceae</taxon>
        <taxon>Labedaea</taxon>
    </lineage>
</organism>
<dbReference type="AlphaFoldDB" id="A0A4R6SIB8"/>
<sequence>MGGIRHIPEIASRLRAARHAGLIRAVVPSVDEDEASTVTGIEIFGAAQLADVLAWMDGDGAALTHIQHVDDRDRHGDSGNTGKDPR</sequence>
<evidence type="ECO:0000256" key="1">
    <source>
        <dbReference type="SAM" id="MobiDB-lite"/>
    </source>
</evidence>
<feature type="region of interest" description="Disordered" evidence="1">
    <location>
        <begin position="67"/>
        <end position="86"/>
    </location>
</feature>
<reference evidence="2 3" key="1">
    <citation type="submission" date="2019-03" db="EMBL/GenBank/DDBJ databases">
        <title>Genomic Encyclopedia of Type Strains, Phase IV (KMG-IV): sequencing the most valuable type-strain genomes for metagenomic binning, comparative biology and taxonomic classification.</title>
        <authorList>
            <person name="Goeker M."/>
        </authorList>
    </citation>
    <scope>NUCLEOTIDE SEQUENCE [LARGE SCALE GENOMIC DNA]</scope>
    <source>
        <strain evidence="2 3">DSM 45361</strain>
    </source>
</reference>
<comment type="caution">
    <text evidence="2">The sequence shown here is derived from an EMBL/GenBank/DDBJ whole genome shotgun (WGS) entry which is preliminary data.</text>
</comment>
<name>A0A4R6SIB8_LABRH</name>
<evidence type="ECO:0000313" key="2">
    <source>
        <dbReference type="EMBL" id="TDQ00619.1"/>
    </source>
</evidence>
<dbReference type="EMBL" id="SNXZ01000002">
    <property type="protein sequence ID" value="TDQ00619.1"/>
    <property type="molecule type" value="Genomic_DNA"/>
</dbReference>
<dbReference type="RefSeq" id="WP_243753983.1">
    <property type="nucleotide sequence ID" value="NZ_SNXZ01000002.1"/>
</dbReference>
<dbReference type="InterPro" id="IPR020568">
    <property type="entry name" value="Ribosomal_Su5_D2-typ_SF"/>
</dbReference>
<gene>
    <name evidence="2" type="ORF">EV186_102480</name>
</gene>
<dbReference type="Proteomes" id="UP000295444">
    <property type="component" value="Unassembled WGS sequence"/>
</dbReference>
<evidence type="ECO:0000313" key="3">
    <source>
        <dbReference type="Proteomes" id="UP000295444"/>
    </source>
</evidence>
<proteinExistence type="predicted"/>
<dbReference type="SUPFAM" id="SSF54211">
    <property type="entry name" value="Ribosomal protein S5 domain 2-like"/>
    <property type="match status" value="1"/>
</dbReference>
<accession>A0A4R6SIB8</accession>
<keyword evidence="3" id="KW-1185">Reference proteome</keyword>